<organism evidence="1 2">
    <name type="scientific">Durusdinium trenchii</name>
    <dbReference type="NCBI Taxonomy" id="1381693"/>
    <lineage>
        <taxon>Eukaryota</taxon>
        <taxon>Sar</taxon>
        <taxon>Alveolata</taxon>
        <taxon>Dinophyceae</taxon>
        <taxon>Suessiales</taxon>
        <taxon>Symbiodiniaceae</taxon>
        <taxon>Durusdinium</taxon>
    </lineage>
</organism>
<name>A0ABP0QND8_9DINO</name>
<evidence type="ECO:0000313" key="1">
    <source>
        <dbReference type="EMBL" id="CAK9089731.1"/>
    </source>
</evidence>
<dbReference type="SUPFAM" id="SSF53067">
    <property type="entry name" value="Actin-like ATPase domain"/>
    <property type="match status" value="1"/>
</dbReference>
<dbReference type="EMBL" id="CAXAMN010024762">
    <property type="protein sequence ID" value="CAK9089731.1"/>
    <property type="molecule type" value="Genomic_DNA"/>
</dbReference>
<dbReference type="Gene3D" id="3.30.420.40">
    <property type="match status" value="2"/>
</dbReference>
<accession>A0ABP0QND8</accession>
<comment type="caution">
    <text evidence="1">The sequence shown here is derived from an EMBL/GenBank/DDBJ whole genome shotgun (WGS) entry which is preliminary data.</text>
</comment>
<sequence length="347" mass="37502">MGHGQAPLLRQRWRTPFRGRGFGRNHHFSWSRECRGHASWHCMPRCERACQQGGWGTLLSDAVGEDHRPHAIIQRIRALVEVVLRGNSRTLEDLEALGVCTPGLMDSRSGVVQAAANLRGWREVPLVELLAEEFHWEASKVTLENDTNAALLAEAWTGAAAGIKHIVLLTIGTGIGGAIMCDGQLLRGSKGQAGEIGHSILVPDGRTFGGAGVSGIFEGYASCSAVAIRARELMPPDSSLSKLEAVECEDVFKHAAAGDSYATELVQETAKYLALGCINCCRFVDPELILFSGGMAEAGDALLTEVRRQFQKYHWNLEPVRVKLKLASAGRNAGLLGAARAAMLSQR</sequence>
<proteinExistence type="predicted"/>
<dbReference type="InterPro" id="IPR043129">
    <property type="entry name" value="ATPase_NBD"/>
</dbReference>
<dbReference type="PANTHER" id="PTHR18964">
    <property type="entry name" value="ROK (REPRESSOR, ORF, KINASE) FAMILY"/>
    <property type="match status" value="1"/>
</dbReference>
<keyword evidence="2" id="KW-1185">Reference proteome</keyword>
<dbReference type="InterPro" id="IPR049874">
    <property type="entry name" value="ROK_cs"/>
</dbReference>
<dbReference type="Proteomes" id="UP001642484">
    <property type="component" value="Unassembled WGS sequence"/>
</dbReference>
<dbReference type="PANTHER" id="PTHR18964:SF149">
    <property type="entry name" value="BIFUNCTIONAL UDP-N-ACETYLGLUCOSAMINE 2-EPIMERASE_N-ACETYLMANNOSAMINE KINASE"/>
    <property type="match status" value="1"/>
</dbReference>
<protein>
    <recommendedName>
        <fullName evidence="3">ROK family protein</fullName>
    </recommendedName>
</protein>
<evidence type="ECO:0008006" key="3">
    <source>
        <dbReference type="Google" id="ProtNLM"/>
    </source>
</evidence>
<evidence type="ECO:0000313" key="2">
    <source>
        <dbReference type="Proteomes" id="UP001642484"/>
    </source>
</evidence>
<reference evidence="1 2" key="1">
    <citation type="submission" date="2024-02" db="EMBL/GenBank/DDBJ databases">
        <authorList>
            <person name="Chen Y."/>
            <person name="Shah S."/>
            <person name="Dougan E. K."/>
            <person name="Thang M."/>
            <person name="Chan C."/>
        </authorList>
    </citation>
    <scope>NUCLEOTIDE SEQUENCE [LARGE SCALE GENOMIC DNA]</scope>
</reference>
<dbReference type="InterPro" id="IPR000600">
    <property type="entry name" value="ROK"/>
</dbReference>
<gene>
    <name evidence="1" type="ORF">CCMP2556_LOCUS43164</name>
</gene>
<dbReference type="PROSITE" id="PS01125">
    <property type="entry name" value="ROK"/>
    <property type="match status" value="1"/>
</dbReference>
<dbReference type="Pfam" id="PF00480">
    <property type="entry name" value="ROK"/>
    <property type="match status" value="1"/>
</dbReference>